<accession>A0A6J4IXL3</accession>
<evidence type="ECO:0000259" key="3">
    <source>
        <dbReference type="Pfam" id="PF13539"/>
    </source>
</evidence>
<feature type="chain" id="PRO_5026858008" description="Peptidase M15C domain-containing protein" evidence="2">
    <location>
        <begin position="21"/>
        <end position="303"/>
    </location>
</feature>
<feature type="domain" description="Peptidase M15C" evidence="3">
    <location>
        <begin position="220"/>
        <end position="299"/>
    </location>
</feature>
<feature type="region of interest" description="Disordered" evidence="1">
    <location>
        <begin position="25"/>
        <end position="84"/>
    </location>
</feature>
<evidence type="ECO:0000256" key="1">
    <source>
        <dbReference type="SAM" id="MobiDB-lite"/>
    </source>
</evidence>
<dbReference type="EMBL" id="CADCSZ010000181">
    <property type="protein sequence ID" value="CAA9264512.1"/>
    <property type="molecule type" value="Genomic_DNA"/>
</dbReference>
<dbReference type="Gene3D" id="3.30.1380.10">
    <property type="match status" value="1"/>
</dbReference>
<evidence type="ECO:0000313" key="4">
    <source>
        <dbReference type="EMBL" id="CAA9264512.1"/>
    </source>
</evidence>
<proteinExistence type="predicted"/>
<reference evidence="4" key="1">
    <citation type="submission" date="2020-02" db="EMBL/GenBank/DDBJ databases">
        <authorList>
            <person name="Meier V. D."/>
        </authorList>
    </citation>
    <scope>NUCLEOTIDE SEQUENCE</scope>
    <source>
        <strain evidence="4">AVDCRST_MAG76</strain>
    </source>
</reference>
<dbReference type="InterPro" id="IPR039561">
    <property type="entry name" value="Peptidase_M15C"/>
</dbReference>
<keyword evidence="2" id="KW-0732">Signal</keyword>
<sequence>MSAGWLRVLALIAVAGIVAACSSAPPAPVEGPAAAPTLEPAGDGPAQPSVTTSPAATPAVTVPPPPGEPAWMLGSTPLPRGPDGKPLVLPTPAALRDRRLPTLDRLPPPAPDAPYRSTVARIDDALAARMGTTWQPGCPVPLADLRHLTLSFWGFDGRPHTGELVVNASVAADVQKVFGRLFTARFPLEEMRIVEPTDVAAEPTGDGNTTAAFVCRPVRGSTSTPSAHSSGLAVDINPFQNPYKKGQSVLPELASAYLDRAWDRPGMIRKGDVVTRAFSEVGWSWGGTWSSSKDLMHFSSNGR</sequence>
<dbReference type="InterPro" id="IPR009045">
    <property type="entry name" value="Zn_M74/Hedgehog-like"/>
</dbReference>
<organism evidence="4">
    <name type="scientific">uncultured Acidimicrobiales bacterium</name>
    <dbReference type="NCBI Taxonomy" id="310071"/>
    <lineage>
        <taxon>Bacteria</taxon>
        <taxon>Bacillati</taxon>
        <taxon>Actinomycetota</taxon>
        <taxon>Acidimicrobiia</taxon>
        <taxon>Acidimicrobiales</taxon>
        <taxon>environmental samples</taxon>
    </lineage>
</organism>
<dbReference type="Pfam" id="PF13539">
    <property type="entry name" value="Peptidase_M15_4"/>
    <property type="match status" value="1"/>
</dbReference>
<dbReference type="PROSITE" id="PS51257">
    <property type="entry name" value="PROKAR_LIPOPROTEIN"/>
    <property type="match status" value="1"/>
</dbReference>
<feature type="compositionally biased region" description="Low complexity" evidence="1">
    <location>
        <begin position="25"/>
        <end position="36"/>
    </location>
</feature>
<dbReference type="GO" id="GO:0008233">
    <property type="term" value="F:peptidase activity"/>
    <property type="evidence" value="ECO:0007669"/>
    <property type="project" value="InterPro"/>
</dbReference>
<name>A0A6J4IXL3_9ACTN</name>
<dbReference type="SUPFAM" id="SSF55166">
    <property type="entry name" value="Hedgehog/DD-peptidase"/>
    <property type="match status" value="1"/>
</dbReference>
<evidence type="ECO:0000256" key="2">
    <source>
        <dbReference type="SAM" id="SignalP"/>
    </source>
</evidence>
<feature type="signal peptide" evidence="2">
    <location>
        <begin position="1"/>
        <end position="20"/>
    </location>
</feature>
<protein>
    <recommendedName>
        <fullName evidence="3">Peptidase M15C domain-containing protein</fullName>
    </recommendedName>
</protein>
<dbReference type="AlphaFoldDB" id="A0A6J4IXL3"/>
<gene>
    <name evidence="4" type="ORF">AVDCRST_MAG76-2966</name>
</gene>
<feature type="compositionally biased region" description="Low complexity" evidence="1">
    <location>
        <begin position="45"/>
        <end position="60"/>
    </location>
</feature>